<dbReference type="EMBL" id="LT934113">
    <property type="protein sequence ID" value="VAH24991.1"/>
    <property type="molecule type" value="Genomic_DNA"/>
</dbReference>
<sequence length="150" mass="17117">MVSLSTWFRYAAHKFEYSISLSWKKYTVGQINSTEMTDAIWKSFFQGKLTFPQWIKGGEAMAPVLAPTGGTVLVRKLATLSPKELFVGDIVLLKDPEKSDDLIVRRLAAVQGYEMVSTDEKDEPFVLDKDECWVMADNQELKAKVWYINK</sequence>
<organism evidence="1 2">
    <name type="scientific">Triticum turgidum subsp. durum</name>
    <name type="common">Durum wheat</name>
    <name type="synonym">Triticum durum</name>
    <dbReference type="NCBI Taxonomy" id="4567"/>
    <lineage>
        <taxon>Eukaryota</taxon>
        <taxon>Viridiplantae</taxon>
        <taxon>Streptophyta</taxon>
        <taxon>Embryophyta</taxon>
        <taxon>Tracheophyta</taxon>
        <taxon>Spermatophyta</taxon>
        <taxon>Magnoliopsida</taxon>
        <taxon>Liliopsida</taxon>
        <taxon>Poales</taxon>
        <taxon>Poaceae</taxon>
        <taxon>BOP clade</taxon>
        <taxon>Pooideae</taxon>
        <taxon>Triticodae</taxon>
        <taxon>Triticeae</taxon>
        <taxon>Triticinae</taxon>
        <taxon>Triticum</taxon>
    </lineage>
</organism>
<evidence type="ECO:0000313" key="1">
    <source>
        <dbReference type="EMBL" id="VAH24991.1"/>
    </source>
</evidence>
<reference evidence="1 2" key="1">
    <citation type="submission" date="2017-09" db="EMBL/GenBank/DDBJ databases">
        <authorList>
            <consortium name="International Durum Wheat Genome Sequencing Consortium (IDWGSC)"/>
            <person name="Milanesi L."/>
        </authorList>
    </citation>
    <scope>NUCLEOTIDE SEQUENCE [LARGE SCALE GENOMIC DNA]</scope>
    <source>
        <strain evidence="2">cv. Svevo</strain>
    </source>
</reference>
<dbReference type="PANTHER" id="PTHR47040">
    <property type="entry name" value="OSJNBA0068L06.9 PROTEIN"/>
    <property type="match status" value="1"/>
</dbReference>
<accession>A0A9R1R1P6</accession>
<dbReference type="InterPro" id="IPR036286">
    <property type="entry name" value="LexA/Signal_pep-like_sf"/>
</dbReference>
<keyword evidence="2" id="KW-1185">Reference proteome</keyword>
<protein>
    <submittedName>
        <fullName evidence="1">Uncharacterized protein</fullName>
    </submittedName>
</protein>
<dbReference type="InterPro" id="IPR053307">
    <property type="entry name" value="Mitochondrial_IM_protease"/>
</dbReference>
<proteinExistence type="predicted"/>
<dbReference type="Gramene" id="TRITD2Av1G009480.2">
    <property type="protein sequence ID" value="TRITD2Av1G009480.2"/>
    <property type="gene ID" value="TRITD2Av1G009480"/>
</dbReference>
<name>A0A9R1R1P6_TRITD</name>
<evidence type="ECO:0000313" key="2">
    <source>
        <dbReference type="Proteomes" id="UP000324705"/>
    </source>
</evidence>
<dbReference type="Gene3D" id="2.10.109.10">
    <property type="entry name" value="Umud Fragment, subunit A"/>
    <property type="match status" value="1"/>
</dbReference>
<gene>
    <name evidence="1" type="ORF">TRITD_2Av1G009480</name>
</gene>
<dbReference type="Proteomes" id="UP000324705">
    <property type="component" value="Chromosome 2A"/>
</dbReference>
<dbReference type="SUPFAM" id="SSF51306">
    <property type="entry name" value="LexA/Signal peptidase"/>
    <property type="match status" value="1"/>
</dbReference>
<dbReference type="PANTHER" id="PTHR47040:SF1">
    <property type="entry name" value="MITOCHONDRIAL ATP-INDEPENDENT INNER MEMBRANE PROTEASE SUBUNIT 2"/>
    <property type="match status" value="1"/>
</dbReference>
<dbReference type="AlphaFoldDB" id="A0A9R1R1P6"/>